<evidence type="ECO:0000256" key="4">
    <source>
        <dbReference type="ARBA" id="ARBA00022741"/>
    </source>
</evidence>
<dbReference type="GO" id="GO:0005829">
    <property type="term" value="C:cytosol"/>
    <property type="evidence" value="ECO:0007669"/>
    <property type="project" value="TreeGrafter"/>
</dbReference>
<evidence type="ECO:0000259" key="10">
    <source>
        <dbReference type="Pfam" id="PF00370"/>
    </source>
</evidence>
<comment type="similarity">
    <text evidence="2">Belongs to the FGGY kinase family.</text>
</comment>
<dbReference type="InterPro" id="IPR018484">
    <property type="entry name" value="FGGY_N"/>
</dbReference>
<feature type="domain" description="Carbohydrate kinase FGGY N-terminal" evidence="10">
    <location>
        <begin position="64"/>
        <end position="293"/>
    </location>
</feature>
<evidence type="ECO:0000256" key="2">
    <source>
        <dbReference type="ARBA" id="ARBA00009156"/>
    </source>
</evidence>
<dbReference type="EC" id="2.7.1.47" evidence="8"/>
<dbReference type="GO" id="GO:0009536">
    <property type="term" value="C:plastid"/>
    <property type="evidence" value="ECO:0007669"/>
    <property type="project" value="EnsemblPlants"/>
</dbReference>
<dbReference type="GO" id="GO:0004856">
    <property type="term" value="F:D-xylulokinase activity"/>
    <property type="evidence" value="ECO:0007669"/>
    <property type="project" value="TreeGrafter"/>
</dbReference>
<evidence type="ECO:0000256" key="7">
    <source>
        <dbReference type="ARBA" id="ARBA00051146"/>
    </source>
</evidence>
<feature type="domain" description="Carbohydrate kinase FGGY C-terminal" evidence="11">
    <location>
        <begin position="333"/>
        <end position="478"/>
    </location>
</feature>
<comment type="catalytic activity">
    <reaction evidence="7">
        <text>D-ribulose + ATP = D-ribulose 5-phosphate + ADP + H(+)</text>
        <dbReference type="Rhea" id="RHEA:17601"/>
        <dbReference type="ChEBI" id="CHEBI:15378"/>
        <dbReference type="ChEBI" id="CHEBI:17173"/>
        <dbReference type="ChEBI" id="CHEBI:30616"/>
        <dbReference type="ChEBI" id="CHEBI:58121"/>
        <dbReference type="ChEBI" id="CHEBI:456216"/>
        <dbReference type="EC" id="2.7.1.47"/>
    </reaction>
</comment>
<dbReference type="GO" id="GO:0005524">
    <property type="term" value="F:ATP binding"/>
    <property type="evidence" value="ECO:0007669"/>
    <property type="project" value="UniProtKB-KW"/>
</dbReference>
<comment type="cofactor">
    <cofactor evidence="1">
        <name>a divalent metal cation</name>
        <dbReference type="ChEBI" id="CHEBI:60240"/>
    </cofactor>
</comment>
<protein>
    <recommendedName>
        <fullName evidence="9">D-ribulose kinase</fullName>
        <ecNumber evidence="8">2.7.1.47</ecNumber>
    </recommendedName>
</protein>
<reference evidence="12" key="1">
    <citation type="submission" date="2021-01" db="UniProtKB">
        <authorList>
            <consortium name="EnsemblPlants"/>
        </authorList>
    </citation>
    <scope>IDENTIFICATION</scope>
</reference>
<dbReference type="FunFam" id="3.30.420.40:FF:000180">
    <property type="entry name" value="D-ribulose kinase isoform X1"/>
    <property type="match status" value="1"/>
</dbReference>
<evidence type="ECO:0000313" key="12">
    <source>
        <dbReference type="EnsemblPlants" id="Kaladp0018s0225.1.v1.1"/>
    </source>
</evidence>
<evidence type="ECO:0000259" key="11">
    <source>
        <dbReference type="Pfam" id="PF02782"/>
    </source>
</evidence>
<evidence type="ECO:0000256" key="1">
    <source>
        <dbReference type="ARBA" id="ARBA00001968"/>
    </source>
</evidence>
<evidence type="ECO:0000256" key="5">
    <source>
        <dbReference type="ARBA" id="ARBA00022777"/>
    </source>
</evidence>
<dbReference type="InterPro" id="IPR043129">
    <property type="entry name" value="ATPase_NBD"/>
</dbReference>
<dbReference type="OMA" id="FLHQADW"/>
<keyword evidence="5" id="KW-0418">Kinase</keyword>
<evidence type="ECO:0000256" key="8">
    <source>
        <dbReference type="ARBA" id="ARBA00066370"/>
    </source>
</evidence>
<keyword evidence="4" id="KW-0547">Nucleotide-binding</keyword>
<accession>A0A7N0T1Q4</accession>
<dbReference type="EnsemblPlants" id="Kaladp0018s0225.1.v1.1">
    <property type="protein sequence ID" value="Kaladp0018s0225.1.v1.1"/>
    <property type="gene ID" value="Kaladp0018s0225.v1.1"/>
</dbReference>
<name>A0A7N0T1Q4_KALFE</name>
<dbReference type="Gramene" id="Kaladp0018s0225.1.v1.1">
    <property type="protein sequence ID" value="Kaladp0018s0225.1.v1.1"/>
    <property type="gene ID" value="Kaladp0018s0225.v1.1"/>
</dbReference>
<evidence type="ECO:0000256" key="9">
    <source>
        <dbReference type="ARBA" id="ARBA00072590"/>
    </source>
</evidence>
<dbReference type="PANTHER" id="PTHR10196:SF80">
    <property type="entry name" value="D-RIBULOSE KINASE"/>
    <property type="match status" value="1"/>
</dbReference>
<evidence type="ECO:0000256" key="3">
    <source>
        <dbReference type="ARBA" id="ARBA00022679"/>
    </source>
</evidence>
<dbReference type="CDD" id="cd07783">
    <property type="entry name" value="ASKHA_NBD_FGGY_SePSK_AtXK1-like"/>
    <property type="match status" value="1"/>
</dbReference>
<dbReference type="GO" id="GO:0019150">
    <property type="term" value="F:D-ribulokinase activity"/>
    <property type="evidence" value="ECO:0007669"/>
    <property type="project" value="UniProtKB-EC"/>
</dbReference>
<dbReference type="Proteomes" id="UP000594263">
    <property type="component" value="Unplaced"/>
</dbReference>
<dbReference type="PANTHER" id="PTHR10196">
    <property type="entry name" value="SUGAR KINASE"/>
    <property type="match status" value="1"/>
</dbReference>
<organism evidence="12 13">
    <name type="scientific">Kalanchoe fedtschenkoi</name>
    <name type="common">Lavender scallops</name>
    <name type="synonym">South American air plant</name>
    <dbReference type="NCBI Taxonomy" id="63787"/>
    <lineage>
        <taxon>Eukaryota</taxon>
        <taxon>Viridiplantae</taxon>
        <taxon>Streptophyta</taxon>
        <taxon>Embryophyta</taxon>
        <taxon>Tracheophyta</taxon>
        <taxon>Spermatophyta</taxon>
        <taxon>Magnoliopsida</taxon>
        <taxon>eudicotyledons</taxon>
        <taxon>Gunneridae</taxon>
        <taxon>Pentapetalae</taxon>
        <taxon>Saxifragales</taxon>
        <taxon>Crassulaceae</taxon>
        <taxon>Kalanchoe</taxon>
    </lineage>
</organism>
<dbReference type="AlphaFoldDB" id="A0A7N0T1Q4"/>
<keyword evidence="3" id="KW-0808">Transferase</keyword>
<evidence type="ECO:0000256" key="6">
    <source>
        <dbReference type="ARBA" id="ARBA00022840"/>
    </source>
</evidence>
<sequence>MLASISSSILHPSIIPGNCVARRKWSMWQAELRGSGGKLRPGATTMVAGSGGGGSVGIEAVERLYLGMDFGTSGARFALIDKQGAIQAEGKREYPLYMSNEHVDWVRSWKETLFSLLEDVPVHLRPLIGSISVDGTSATTMIVDSVTGEPLWRPLLYNEGCPDALPMVKSVAPPNHTVCSASSTLCKLVSWWNSDASNKSAAILLHQADWLLWLLHGKIGISDYNNALKVGYDPEIDSYPPWLLSQPYAQILPSVKAPGTPIDYLSEGIRTQYGFPQDCVVCTGTTDSIAAFLAARATKPGEAVTSLGSTLAIKLLSTIRVEDARFGVYSHRLDDKWLVGGASNTGGAVLRQIFTDKQLAELSEQINPAQPSPLDYYPLQSVGERFPVADPKMAPRLHPRPDDNVQYLHGILESIARIEAKAYNLLQELGSTPVQQVFTAGGGSKNETWIKIRERVLGLPVRRAAQTEACYGAALLALKGCSPDEI</sequence>
<keyword evidence="13" id="KW-1185">Reference proteome</keyword>
<keyword evidence="6" id="KW-0067">ATP-binding</keyword>
<dbReference type="GO" id="GO:0005997">
    <property type="term" value="P:xylulose metabolic process"/>
    <property type="evidence" value="ECO:0007669"/>
    <property type="project" value="TreeGrafter"/>
</dbReference>
<proteinExistence type="inferred from homology"/>
<dbReference type="Pfam" id="PF02782">
    <property type="entry name" value="FGGY_C"/>
    <property type="match status" value="1"/>
</dbReference>
<dbReference type="InterPro" id="IPR018485">
    <property type="entry name" value="FGGY_C"/>
</dbReference>
<dbReference type="Pfam" id="PF00370">
    <property type="entry name" value="FGGY_N"/>
    <property type="match status" value="1"/>
</dbReference>
<dbReference type="Gene3D" id="3.30.420.40">
    <property type="match status" value="2"/>
</dbReference>
<dbReference type="SUPFAM" id="SSF53067">
    <property type="entry name" value="Actin-like ATPase domain"/>
    <property type="match status" value="2"/>
</dbReference>
<dbReference type="FunFam" id="3.30.420.40:FF:000220">
    <property type="entry name" value="D-ribulose kinase"/>
    <property type="match status" value="1"/>
</dbReference>
<evidence type="ECO:0000313" key="13">
    <source>
        <dbReference type="Proteomes" id="UP000594263"/>
    </source>
</evidence>